<keyword evidence="6 9" id="KW-1133">Transmembrane helix</keyword>
<evidence type="ECO:0000313" key="14">
    <source>
        <dbReference type="Proteomes" id="UP000018877"/>
    </source>
</evidence>
<dbReference type="GO" id="GO:0046688">
    <property type="term" value="P:response to copper ion"/>
    <property type="evidence" value="ECO:0007669"/>
    <property type="project" value="InterPro"/>
</dbReference>
<keyword evidence="14" id="KW-1185">Reference proteome</keyword>
<dbReference type="RefSeq" id="WP_024031088.1">
    <property type="nucleotide sequence ID" value="NZ_ALAN01000188.1"/>
</dbReference>
<dbReference type="PANTHER" id="PTHR34820">
    <property type="entry name" value="INNER MEMBRANE PROTEIN YEBZ"/>
    <property type="match status" value="1"/>
</dbReference>
<reference evidence="13 14" key="1">
    <citation type="journal article" date="2014" name="Environ. Microbiol.">
        <title>The nitrate-ammonifying and nosZ-carrying bacterium Bacillus vireti is a potent source and sink for nitric and nitrous oxide under high nitrate conditions.</title>
        <authorList>
            <person name="Mania D."/>
            <person name="Heylen K."/>
            <person name="van Spanning R.J."/>
            <person name="Frostegard A."/>
        </authorList>
    </citation>
    <scope>NUCLEOTIDE SEQUENCE [LARGE SCALE GENOMIC DNA]</scope>
    <source>
        <strain evidence="13 14">LMG 21834</strain>
    </source>
</reference>
<dbReference type="InterPro" id="IPR007348">
    <property type="entry name" value="CopC_dom"/>
</dbReference>
<feature type="transmembrane region" description="Helical" evidence="9">
    <location>
        <begin position="378"/>
        <end position="397"/>
    </location>
</feature>
<evidence type="ECO:0000256" key="6">
    <source>
        <dbReference type="ARBA" id="ARBA00022989"/>
    </source>
</evidence>
<dbReference type="InterPro" id="IPR032693">
    <property type="entry name" value="YtkA-like_dom"/>
</dbReference>
<feature type="transmembrane region" description="Helical" evidence="9">
    <location>
        <begin position="239"/>
        <end position="259"/>
    </location>
</feature>
<dbReference type="Proteomes" id="UP000018877">
    <property type="component" value="Unassembled WGS sequence"/>
</dbReference>
<accession>A0AB94IFY2</accession>
<feature type="domain" description="CopC" evidence="10">
    <location>
        <begin position="28"/>
        <end position="124"/>
    </location>
</feature>
<dbReference type="Gene3D" id="2.60.40.1220">
    <property type="match status" value="1"/>
</dbReference>
<evidence type="ECO:0000256" key="1">
    <source>
        <dbReference type="ARBA" id="ARBA00004651"/>
    </source>
</evidence>
<dbReference type="SUPFAM" id="SSF81296">
    <property type="entry name" value="E set domains"/>
    <property type="match status" value="1"/>
</dbReference>
<feature type="domain" description="YtkA-like" evidence="12">
    <location>
        <begin position="452"/>
        <end position="529"/>
    </location>
</feature>
<evidence type="ECO:0000259" key="10">
    <source>
        <dbReference type="Pfam" id="PF04234"/>
    </source>
</evidence>
<evidence type="ECO:0000256" key="4">
    <source>
        <dbReference type="ARBA" id="ARBA00022723"/>
    </source>
</evidence>
<evidence type="ECO:0000256" key="9">
    <source>
        <dbReference type="SAM" id="Phobius"/>
    </source>
</evidence>
<name>A0AB94IFY2_9BACI</name>
<evidence type="ECO:0000256" key="3">
    <source>
        <dbReference type="ARBA" id="ARBA00022692"/>
    </source>
</evidence>
<keyword evidence="5" id="KW-0732">Signal</keyword>
<protein>
    <submittedName>
        <fullName evidence="13">Copper resistance protein</fullName>
    </submittedName>
</protein>
<feature type="transmembrane region" description="Helical" evidence="9">
    <location>
        <begin position="152"/>
        <end position="173"/>
    </location>
</feature>
<comment type="caution">
    <text evidence="13">The sequence shown here is derived from an EMBL/GenBank/DDBJ whole genome shotgun (WGS) entry which is preliminary data.</text>
</comment>
<proteinExistence type="predicted"/>
<keyword evidence="8 9" id="KW-0472">Membrane</keyword>
<dbReference type="EMBL" id="ALAN01000188">
    <property type="protein sequence ID" value="ETI66020.1"/>
    <property type="molecule type" value="Genomic_DNA"/>
</dbReference>
<dbReference type="InterPro" id="IPR008457">
    <property type="entry name" value="Cu-R_CopD_dom"/>
</dbReference>
<feature type="transmembrane region" description="Helical" evidence="9">
    <location>
        <begin position="266"/>
        <end position="289"/>
    </location>
</feature>
<feature type="transmembrane region" description="Helical" evidence="9">
    <location>
        <begin position="343"/>
        <end position="363"/>
    </location>
</feature>
<dbReference type="PANTHER" id="PTHR34820:SF4">
    <property type="entry name" value="INNER MEMBRANE PROTEIN YEBZ"/>
    <property type="match status" value="1"/>
</dbReference>
<dbReference type="GO" id="GO:0005507">
    <property type="term" value="F:copper ion binding"/>
    <property type="evidence" value="ECO:0007669"/>
    <property type="project" value="InterPro"/>
</dbReference>
<dbReference type="GO" id="GO:0006825">
    <property type="term" value="P:copper ion transport"/>
    <property type="evidence" value="ECO:0007669"/>
    <property type="project" value="InterPro"/>
</dbReference>
<evidence type="ECO:0000256" key="8">
    <source>
        <dbReference type="ARBA" id="ARBA00023136"/>
    </source>
</evidence>
<dbReference type="GO" id="GO:0042597">
    <property type="term" value="C:periplasmic space"/>
    <property type="evidence" value="ECO:0007669"/>
    <property type="project" value="InterPro"/>
</dbReference>
<dbReference type="AlphaFoldDB" id="A0AB94IFY2"/>
<dbReference type="Pfam" id="PF04234">
    <property type="entry name" value="CopC"/>
    <property type="match status" value="1"/>
</dbReference>
<gene>
    <name evidence="13" type="ORF">BAVI_24673</name>
</gene>
<comment type="subcellular location">
    <subcellularLocation>
        <location evidence="1">Cell membrane</location>
        <topology evidence="1">Multi-pass membrane protein</topology>
    </subcellularLocation>
</comment>
<dbReference type="Pfam" id="PF05425">
    <property type="entry name" value="CopD"/>
    <property type="match status" value="1"/>
</dbReference>
<evidence type="ECO:0000259" key="11">
    <source>
        <dbReference type="Pfam" id="PF05425"/>
    </source>
</evidence>
<keyword evidence="3 9" id="KW-0812">Transmembrane</keyword>
<dbReference type="InterPro" id="IPR014755">
    <property type="entry name" value="Cu-Rt/internalin_Ig-like"/>
</dbReference>
<organism evidence="13 14">
    <name type="scientific">Neobacillus vireti LMG 21834</name>
    <dbReference type="NCBI Taxonomy" id="1131730"/>
    <lineage>
        <taxon>Bacteria</taxon>
        <taxon>Bacillati</taxon>
        <taxon>Bacillota</taxon>
        <taxon>Bacilli</taxon>
        <taxon>Bacillales</taxon>
        <taxon>Bacillaceae</taxon>
        <taxon>Neobacillus</taxon>
    </lineage>
</organism>
<evidence type="ECO:0000259" key="12">
    <source>
        <dbReference type="Pfam" id="PF13115"/>
    </source>
</evidence>
<dbReference type="Pfam" id="PF13115">
    <property type="entry name" value="YtkA"/>
    <property type="match status" value="1"/>
</dbReference>
<feature type="transmembrane region" description="Helical" evidence="9">
    <location>
        <begin position="409"/>
        <end position="428"/>
    </location>
</feature>
<feature type="domain" description="Copper resistance protein D" evidence="11">
    <location>
        <begin position="337"/>
        <end position="428"/>
    </location>
</feature>
<keyword evidence="7" id="KW-0186">Copper</keyword>
<evidence type="ECO:0000256" key="7">
    <source>
        <dbReference type="ARBA" id="ARBA00023008"/>
    </source>
</evidence>
<dbReference type="GO" id="GO:0005886">
    <property type="term" value="C:plasma membrane"/>
    <property type="evidence" value="ECO:0007669"/>
    <property type="project" value="UniProtKB-SubCell"/>
</dbReference>
<dbReference type="InterPro" id="IPR014756">
    <property type="entry name" value="Ig_E-set"/>
</dbReference>
<evidence type="ECO:0000256" key="5">
    <source>
        <dbReference type="ARBA" id="ARBA00022729"/>
    </source>
</evidence>
<feature type="transmembrane region" description="Helical" evidence="9">
    <location>
        <begin position="185"/>
        <end position="207"/>
    </location>
</feature>
<evidence type="ECO:0000256" key="2">
    <source>
        <dbReference type="ARBA" id="ARBA00022475"/>
    </source>
</evidence>
<evidence type="ECO:0000313" key="13">
    <source>
        <dbReference type="EMBL" id="ETI66020.1"/>
    </source>
</evidence>
<dbReference type="InterPro" id="IPR032694">
    <property type="entry name" value="CopC/D"/>
</dbReference>
<sequence>MNIKIKISTFIVIISLFLFLFPTIFSAHAYIKKSTPFEDEILEKAPTEVMIQFNESIQPTFNSIKVFDSQGNRVDKENGGVDPSQPAILKSGLKPNLPDGTYRIKWKAVSSDGHPVQGVIGFQVGAEVIDSTAGINETQGYTPKGDLIIIRWLQYISNACYLGLLFFYMLIVPKAIQDNRLVNNKFLRGIITSFVALFLSIMLSLPLEATIEAGLPWNEVLSFQFLGNIIGNTTFGQTWIFQVIILLTLGYMTSFIWMAEAIKRSVLWVCFCLGAGLLLTKAFTSHAATQINPLLTISMDFIHLLAASIWIGSLIGFVVLLPLRKNTETKEYFFLMIKRFSNWGITLVLLLTLTGVFSSLLHVPNASTLIQTDYGKVLSSKVILFLLMLLLAAVNFIKGKRDKNKGLKVSLWGELSIGLVILVISVVLTNLPTAMQSPGPFKETKTLIHGNQVTLSATPNIVGENLFEVSLKDRQGRAIKDVEQIHLTFTMLDMDMGEETVDLKKVAEGKYEAQGLHFTMAGHWDIHVHVLTKSLESIDTDFRCLVGSQ</sequence>
<keyword evidence="2" id="KW-1003">Cell membrane</keyword>
<feature type="transmembrane region" description="Helical" evidence="9">
    <location>
        <begin position="301"/>
        <end position="323"/>
    </location>
</feature>
<keyword evidence="4" id="KW-0479">Metal-binding</keyword>